<dbReference type="SMART" id="SM00342">
    <property type="entry name" value="HTH_ARAC"/>
    <property type="match status" value="1"/>
</dbReference>
<keyword evidence="1" id="KW-0805">Transcription regulation</keyword>
<dbReference type="PROSITE" id="PS01124">
    <property type="entry name" value="HTH_ARAC_FAMILY_2"/>
    <property type="match status" value="1"/>
</dbReference>
<dbReference type="GO" id="GO:0043565">
    <property type="term" value="F:sequence-specific DNA binding"/>
    <property type="evidence" value="ECO:0007669"/>
    <property type="project" value="InterPro"/>
</dbReference>
<evidence type="ECO:0000313" key="5">
    <source>
        <dbReference type="EMBL" id="ORJ61380.1"/>
    </source>
</evidence>
<evidence type="ECO:0000259" key="4">
    <source>
        <dbReference type="PROSITE" id="PS01124"/>
    </source>
</evidence>
<dbReference type="PANTHER" id="PTHR43280">
    <property type="entry name" value="ARAC-FAMILY TRANSCRIPTIONAL REGULATOR"/>
    <property type="match status" value="1"/>
</dbReference>
<gene>
    <name evidence="5" type="ORF">B5M45_09790</name>
</gene>
<dbReference type="Gene3D" id="1.10.10.60">
    <property type="entry name" value="Homeodomain-like"/>
    <property type="match status" value="1"/>
</dbReference>
<dbReference type="InterPro" id="IPR009057">
    <property type="entry name" value="Homeodomain-like_sf"/>
</dbReference>
<dbReference type="RefSeq" id="WP_084949623.1">
    <property type="nucleotide sequence ID" value="NZ_MZZM01000015.1"/>
</dbReference>
<evidence type="ECO:0000256" key="2">
    <source>
        <dbReference type="ARBA" id="ARBA00023125"/>
    </source>
</evidence>
<evidence type="ECO:0000256" key="3">
    <source>
        <dbReference type="ARBA" id="ARBA00023163"/>
    </source>
</evidence>
<dbReference type="Proteomes" id="UP000193040">
    <property type="component" value="Unassembled WGS sequence"/>
</dbReference>
<name>A0A1X0Y849_MYCSI</name>
<accession>A0A1X0Y849</accession>
<keyword evidence="2" id="KW-0238">DNA-binding</keyword>
<dbReference type="SUPFAM" id="SSF46689">
    <property type="entry name" value="Homeodomain-like"/>
    <property type="match status" value="1"/>
</dbReference>
<evidence type="ECO:0000313" key="6">
    <source>
        <dbReference type="Proteomes" id="UP000193040"/>
    </source>
</evidence>
<dbReference type="PRINTS" id="PR00032">
    <property type="entry name" value="HTHARAC"/>
</dbReference>
<keyword evidence="6" id="KW-1185">Reference proteome</keyword>
<dbReference type="InterPro" id="IPR018060">
    <property type="entry name" value="HTH_AraC"/>
</dbReference>
<dbReference type="EMBL" id="MZZM01000015">
    <property type="protein sequence ID" value="ORJ61380.1"/>
    <property type="molecule type" value="Genomic_DNA"/>
</dbReference>
<dbReference type="InterPro" id="IPR020449">
    <property type="entry name" value="Tscrpt_reg_AraC-type_HTH"/>
</dbReference>
<proteinExistence type="predicted"/>
<organism evidence="5 6">
    <name type="scientific">Mycobacterium simiae</name>
    <name type="common">Mycobacterium habana</name>
    <dbReference type="NCBI Taxonomy" id="1784"/>
    <lineage>
        <taxon>Bacteria</taxon>
        <taxon>Bacillati</taxon>
        <taxon>Actinomycetota</taxon>
        <taxon>Actinomycetes</taxon>
        <taxon>Mycobacteriales</taxon>
        <taxon>Mycobacteriaceae</taxon>
        <taxon>Mycobacterium</taxon>
        <taxon>Mycobacterium simiae complex</taxon>
    </lineage>
</organism>
<protein>
    <recommendedName>
        <fullName evidence="4">HTH araC/xylS-type domain-containing protein</fullName>
    </recommendedName>
</protein>
<keyword evidence="3" id="KW-0804">Transcription</keyword>
<comment type="caution">
    <text evidence="5">The sequence shown here is derived from an EMBL/GenBank/DDBJ whole genome shotgun (WGS) entry which is preliminary data.</text>
</comment>
<dbReference type="GO" id="GO:0003700">
    <property type="term" value="F:DNA-binding transcription factor activity"/>
    <property type="evidence" value="ECO:0007669"/>
    <property type="project" value="InterPro"/>
</dbReference>
<dbReference type="PANTHER" id="PTHR43280:SF31">
    <property type="entry name" value="TRANSCRIPTIONAL REGULATORY PROTEIN"/>
    <property type="match status" value="1"/>
</dbReference>
<dbReference type="AlphaFoldDB" id="A0A1X0Y849"/>
<evidence type="ECO:0000256" key="1">
    <source>
        <dbReference type="ARBA" id="ARBA00023015"/>
    </source>
</evidence>
<sequence length="313" mass="34449">MTAEFTAPLDLAGELDAFSDLVRCRYPVFPSIAADVESQQIPTTIREQPLGQMWLVDEVLPPHAGTRTARRRATSARDVVDLQYLIAGRMYLRQCDEILTCGPGDLMVWDGDFVGTYEITETTRTQTLVLPRVLAVALLPALHRPNVARVAHGRQLAGVKSLFDLLSVLSDTVATLTPDATAKATALVIQMVADIGGSLPPGLTGGHLGDLRERVLWYIEENLRDPELSPATIAAAHYVSVRTLYYVLQTLDVPIAAHIRSRRLARCYADLLNTDDPVSDIAKRWGFVSPPHFSRVFSRHYGISPSSVRSPQP</sequence>
<reference evidence="5 6" key="1">
    <citation type="submission" date="2017-03" db="EMBL/GenBank/DDBJ databases">
        <title>Genomic insights into Mycobacterium simiae human colonization.</title>
        <authorList>
            <person name="Steffani J.L."/>
            <person name="Brunck M.E."/>
            <person name="Cruz E."/>
            <person name="Montiel R."/>
            <person name="Barona F."/>
        </authorList>
    </citation>
    <scope>NUCLEOTIDE SEQUENCE [LARGE SCALE GENOMIC DNA]</scope>
    <source>
        <strain evidence="5 6">MsiGto</strain>
    </source>
</reference>
<dbReference type="Pfam" id="PF12833">
    <property type="entry name" value="HTH_18"/>
    <property type="match status" value="1"/>
</dbReference>
<feature type="domain" description="HTH araC/xylS-type" evidence="4">
    <location>
        <begin position="213"/>
        <end position="311"/>
    </location>
</feature>